<reference evidence="2 3" key="1">
    <citation type="submission" date="2016-10" db="EMBL/GenBank/DDBJ databases">
        <authorList>
            <person name="de Groot N.N."/>
        </authorList>
    </citation>
    <scope>NUCLEOTIDE SEQUENCE [LARGE SCALE GENOMIC DNA]</scope>
    <source>
        <strain evidence="2 3">DSM 25186</strain>
    </source>
</reference>
<dbReference type="InterPro" id="IPR013655">
    <property type="entry name" value="PAS_fold_3"/>
</dbReference>
<dbReference type="Pfam" id="PF08447">
    <property type="entry name" value="PAS_3"/>
    <property type="match status" value="1"/>
</dbReference>
<dbReference type="InterPro" id="IPR000014">
    <property type="entry name" value="PAS"/>
</dbReference>
<dbReference type="InterPro" id="IPR035965">
    <property type="entry name" value="PAS-like_dom_sf"/>
</dbReference>
<evidence type="ECO:0000259" key="1">
    <source>
        <dbReference type="Pfam" id="PF08447"/>
    </source>
</evidence>
<dbReference type="Gene3D" id="3.30.450.20">
    <property type="entry name" value="PAS domain"/>
    <property type="match status" value="1"/>
</dbReference>
<keyword evidence="3" id="KW-1185">Reference proteome</keyword>
<dbReference type="Proteomes" id="UP000198510">
    <property type="component" value="Unassembled WGS sequence"/>
</dbReference>
<feature type="domain" description="PAS fold-3" evidence="1">
    <location>
        <begin position="54"/>
        <end position="140"/>
    </location>
</feature>
<sequence length="152" mass="17810">MTTEEALLISGQPHVRDEQKRLVFESVVNADVVFDTTFVGFWDWEIAHRWRCDDHRFRALLGYQLHELGTEPAKWEHLIHPDDRTRAKAVYRQHITTRGMMPYSHTCRYLHKDGTVFHLFCHGAVVAWSEDGQPLRMRGYYINVTPTAASTR</sequence>
<protein>
    <submittedName>
        <fullName evidence="2">PAS domain S-box-containing protein</fullName>
    </submittedName>
</protein>
<dbReference type="STRING" id="1075417.SAMN05421823_102438"/>
<dbReference type="SUPFAM" id="SSF55785">
    <property type="entry name" value="PYP-like sensor domain (PAS domain)"/>
    <property type="match status" value="1"/>
</dbReference>
<gene>
    <name evidence="2" type="ORF">SAMN05421823_102438</name>
</gene>
<dbReference type="AlphaFoldDB" id="A0A1G9AXE1"/>
<proteinExistence type="predicted"/>
<organism evidence="2 3">
    <name type="scientific">Catalinimonas alkaloidigena</name>
    <dbReference type="NCBI Taxonomy" id="1075417"/>
    <lineage>
        <taxon>Bacteria</taxon>
        <taxon>Pseudomonadati</taxon>
        <taxon>Bacteroidota</taxon>
        <taxon>Cytophagia</taxon>
        <taxon>Cytophagales</taxon>
        <taxon>Catalimonadaceae</taxon>
        <taxon>Catalinimonas</taxon>
    </lineage>
</organism>
<evidence type="ECO:0000313" key="3">
    <source>
        <dbReference type="Proteomes" id="UP000198510"/>
    </source>
</evidence>
<dbReference type="NCBIfam" id="TIGR00229">
    <property type="entry name" value="sensory_box"/>
    <property type="match status" value="1"/>
</dbReference>
<evidence type="ECO:0000313" key="2">
    <source>
        <dbReference type="EMBL" id="SDK32001.1"/>
    </source>
</evidence>
<dbReference type="EMBL" id="FNFO01000002">
    <property type="protein sequence ID" value="SDK32001.1"/>
    <property type="molecule type" value="Genomic_DNA"/>
</dbReference>
<dbReference type="RefSeq" id="WP_089680092.1">
    <property type="nucleotide sequence ID" value="NZ_FNFO01000002.1"/>
</dbReference>
<dbReference type="CDD" id="cd00130">
    <property type="entry name" value="PAS"/>
    <property type="match status" value="1"/>
</dbReference>
<dbReference type="OrthoDB" id="818539at2"/>
<name>A0A1G9AXE1_9BACT</name>
<accession>A0A1G9AXE1</accession>